<dbReference type="GO" id="GO:0002764">
    <property type="term" value="P:immune response-regulating signaling pathway"/>
    <property type="evidence" value="ECO:0007669"/>
    <property type="project" value="TreeGrafter"/>
</dbReference>
<dbReference type="Pfam" id="PF00047">
    <property type="entry name" value="ig"/>
    <property type="match status" value="2"/>
</dbReference>
<comment type="subcellular location">
    <subcellularLocation>
        <location evidence="1">Cell membrane</location>
        <topology evidence="1">Single-pass membrane protein</topology>
    </subcellularLocation>
</comment>
<evidence type="ECO:0000256" key="3">
    <source>
        <dbReference type="ARBA" id="ARBA00022692"/>
    </source>
</evidence>
<keyword evidence="14" id="KW-1185">Reference proteome</keyword>
<dbReference type="Gene3D" id="2.60.40.10">
    <property type="entry name" value="Immunoglobulins"/>
    <property type="match status" value="5"/>
</dbReference>
<dbReference type="AlphaFoldDB" id="A0A9B0WV46"/>
<evidence type="ECO:0000313" key="14">
    <source>
        <dbReference type="Proteomes" id="UP000504623"/>
    </source>
</evidence>
<evidence type="ECO:0000313" key="15">
    <source>
        <dbReference type="RefSeq" id="XP_006868367.1"/>
    </source>
</evidence>
<dbReference type="OrthoDB" id="9427497at2759"/>
<feature type="signal peptide" evidence="12">
    <location>
        <begin position="1"/>
        <end position="16"/>
    </location>
</feature>
<dbReference type="InterPro" id="IPR013783">
    <property type="entry name" value="Ig-like_fold"/>
</dbReference>
<evidence type="ECO:0000256" key="8">
    <source>
        <dbReference type="ARBA" id="ARBA00023157"/>
    </source>
</evidence>
<keyword evidence="4 12" id="KW-0732">Signal</keyword>
<evidence type="ECO:0000256" key="7">
    <source>
        <dbReference type="ARBA" id="ARBA00023136"/>
    </source>
</evidence>
<keyword evidence="9" id="KW-0325">Glycoprotein</keyword>
<dbReference type="InterPro" id="IPR007110">
    <property type="entry name" value="Ig-like_dom"/>
</dbReference>
<dbReference type="FunFam" id="2.60.40.10:FF:000049">
    <property type="entry name" value="Leukocyte immunoglobulin-like receptor subfamily B member 1"/>
    <property type="match status" value="5"/>
</dbReference>
<dbReference type="PROSITE" id="PS50835">
    <property type="entry name" value="IG_LIKE"/>
    <property type="match status" value="1"/>
</dbReference>
<evidence type="ECO:0000256" key="1">
    <source>
        <dbReference type="ARBA" id="ARBA00004162"/>
    </source>
</evidence>
<evidence type="ECO:0000256" key="9">
    <source>
        <dbReference type="ARBA" id="ARBA00023180"/>
    </source>
</evidence>
<evidence type="ECO:0000259" key="13">
    <source>
        <dbReference type="PROSITE" id="PS50835"/>
    </source>
</evidence>
<proteinExistence type="predicted"/>
<evidence type="ECO:0000256" key="2">
    <source>
        <dbReference type="ARBA" id="ARBA00022475"/>
    </source>
</evidence>
<accession>A0A9B0WV46</accession>
<keyword evidence="2" id="KW-1003">Cell membrane</keyword>
<dbReference type="RefSeq" id="XP_006868367.1">
    <property type="nucleotide sequence ID" value="XM_006868305.1"/>
</dbReference>
<dbReference type="Pfam" id="PF13895">
    <property type="entry name" value="Ig_2"/>
    <property type="match status" value="2"/>
</dbReference>
<keyword evidence="5" id="KW-0677">Repeat</keyword>
<dbReference type="SMART" id="SM00409">
    <property type="entry name" value="IG"/>
    <property type="match status" value="4"/>
</dbReference>
<gene>
    <name evidence="15" type="primary">LOC102822346</name>
</gene>
<dbReference type="GO" id="GO:0007166">
    <property type="term" value="P:cell surface receptor signaling pathway"/>
    <property type="evidence" value="ECO:0007669"/>
    <property type="project" value="UniProtKB-ARBA"/>
</dbReference>
<dbReference type="Proteomes" id="UP000504623">
    <property type="component" value="Unplaced"/>
</dbReference>
<reference evidence="15" key="1">
    <citation type="submission" date="2025-08" db="UniProtKB">
        <authorList>
            <consortium name="RefSeq"/>
        </authorList>
    </citation>
    <scope>IDENTIFICATION</scope>
    <source>
        <tissue evidence="15">Spleen</tissue>
    </source>
</reference>
<feature type="domain" description="Ig-like" evidence="13">
    <location>
        <begin position="224"/>
        <end position="311"/>
    </location>
</feature>
<evidence type="ECO:0000256" key="6">
    <source>
        <dbReference type="ARBA" id="ARBA00022989"/>
    </source>
</evidence>
<keyword evidence="8" id="KW-1015">Disulfide bond</keyword>
<feature type="region of interest" description="Disordered" evidence="11">
    <location>
        <begin position="510"/>
        <end position="530"/>
    </location>
</feature>
<evidence type="ECO:0000256" key="5">
    <source>
        <dbReference type="ARBA" id="ARBA00022737"/>
    </source>
</evidence>
<evidence type="ECO:0000256" key="4">
    <source>
        <dbReference type="ARBA" id="ARBA00022729"/>
    </source>
</evidence>
<keyword evidence="7" id="KW-0472">Membrane</keyword>
<organism evidence="14 15">
    <name type="scientific">Chrysochloris asiatica</name>
    <name type="common">Cape golden mole</name>
    <dbReference type="NCBI Taxonomy" id="185453"/>
    <lineage>
        <taxon>Eukaryota</taxon>
        <taxon>Metazoa</taxon>
        <taxon>Chordata</taxon>
        <taxon>Craniata</taxon>
        <taxon>Vertebrata</taxon>
        <taxon>Euteleostomi</taxon>
        <taxon>Mammalia</taxon>
        <taxon>Eutheria</taxon>
        <taxon>Afrotheria</taxon>
        <taxon>Chrysochloridae</taxon>
        <taxon>Chrysochlorinae</taxon>
        <taxon>Chrysochloris</taxon>
    </lineage>
</organism>
<evidence type="ECO:0000256" key="10">
    <source>
        <dbReference type="ARBA" id="ARBA00023319"/>
    </source>
</evidence>
<evidence type="ECO:0000256" key="12">
    <source>
        <dbReference type="SAM" id="SignalP"/>
    </source>
</evidence>
<protein>
    <submittedName>
        <fullName evidence="15">Leukocyte immunoglobulin-like receptor subfamily A member 6-like</fullName>
    </submittedName>
</protein>
<dbReference type="InterPro" id="IPR036179">
    <property type="entry name" value="Ig-like_dom_sf"/>
</dbReference>
<dbReference type="GeneID" id="102822346"/>
<sequence length="547" mass="60859">MTAILTALLCLGLSLGQEIQAQARTNPKPTIWAEPGAMIILKTPVTIWCQGSVKAEEYYLEREGIPVPWEKVNTLKSRNKVNFFIEQMTTDYAGRYYCYYFSRSGWSAYSEPLDLMATGAYVKPTVVALLSPVVSSGGNVTLECASQMEYDMFVLYEEEEHKHFWTLFSQHSSGLSQAVFPVGPVIPGHRWTFKCYGCYRNNSHVLSIPSDTLKLLISDVYKKPTLTASPSQVVRQGQCVTLQCLSPLGLSMFWLYKEDGPLAPELKNARLMNNFLMDPVTPAHAGIYRCRGSYHSSMWSALSDPLEITVTGVYRKPSLLAQPGALMKRGQNVSLRCCSEVRFDTYMLQKTEEKKENFHLVKQIQGRKCQADFSLGAMTAASVGTYRCYGSHKRSPFEWSAPSDPLELLITGVHTKPSLLAQPDLVKLGENVTLRCFSELKFDTYMLCKEEGIADSMRLAGKLHGGSTQANFSLSSRTSAYVGTYRCYGSFRNSPLMWSAASDPLKLVTTEISPGVSPPPTESSHQPDSTRVEEVVASMELKGTLNL</sequence>
<keyword evidence="3" id="KW-0812">Transmembrane</keyword>
<dbReference type="InterPro" id="IPR003599">
    <property type="entry name" value="Ig_sub"/>
</dbReference>
<keyword evidence="6" id="KW-1133">Transmembrane helix</keyword>
<evidence type="ECO:0000256" key="11">
    <source>
        <dbReference type="SAM" id="MobiDB-lite"/>
    </source>
</evidence>
<name>A0A9B0WV46_CHRAS</name>
<dbReference type="PANTHER" id="PTHR11738">
    <property type="entry name" value="MHC CLASS I NK CELL RECEPTOR"/>
    <property type="match status" value="1"/>
</dbReference>
<dbReference type="GO" id="GO:0005886">
    <property type="term" value="C:plasma membrane"/>
    <property type="evidence" value="ECO:0007669"/>
    <property type="project" value="UniProtKB-SubCell"/>
</dbReference>
<dbReference type="SUPFAM" id="SSF48726">
    <property type="entry name" value="Immunoglobulin"/>
    <property type="match status" value="5"/>
</dbReference>
<dbReference type="InterPro" id="IPR013151">
    <property type="entry name" value="Immunoglobulin_dom"/>
</dbReference>
<keyword evidence="10" id="KW-0393">Immunoglobulin domain</keyword>
<feature type="chain" id="PRO_5039719232" evidence="12">
    <location>
        <begin position="17"/>
        <end position="547"/>
    </location>
</feature>
<dbReference type="PANTHER" id="PTHR11738:SF179">
    <property type="entry name" value="LEUKOCYTE IMMUNOGLOBULIN-LIKE RECEPTOR SUBFAMILY A MEMBER 5"/>
    <property type="match status" value="1"/>
</dbReference>
<dbReference type="InterPro" id="IPR050412">
    <property type="entry name" value="Ig-like_Receptors_ImmuneReg"/>
</dbReference>